<feature type="transmembrane region" description="Helical" evidence="2">
    <location>
        <begin position="75"/>
        <end position="93"/>
    </location>
</feature>
<dbReference type="PANTHER" id="PTHR45138:SF9">
    <property type="entry name" value="DIGUANYLATE CYCLASE DGCM-RELATED"/>
    <property type="match status" value="1"/>
</dbReference>
<reference evidence="4 5" key="1">
    <citation type="submission" date="2019-11" db="EMBL/GenBank/DDBJ databases">
        <title>Gordonia sp. nov., a novel actinobacterium isolated from mangrove soil in Hainan.</title>
        <authorList>
            <person name="Huang X."/>
            <person name="Xie Y."/>
            <person name="Chu X."/>
            <person name="Xiao K."/>
        </authorList>
    </citation>
    <scope>NUCLEOTIDE SEQUENCE [LARGE SCALE GENOMIC DNA]</scope>
    <source>
        <strain evidence="4 5">HNM0687</strain>
    </source>
</reference>
<evidence type="ECO:0000256" key="1">
    <source>
        <dbReference type="SAM" id="MobiDB-lite"/>
    </source>
</evidence>
<sequence>MSYLSSKGGAVRRDFDQRTLALLASETGAIPLLVVAYLSPEFLRPGTRWWVVAIGVYTVVSILVTVLARPLNDAHFAVLSFGGMVGIATSAAVIADDGAAHAVLILLAAIPALAAIESPPRTVIAFVLVAAGLAVTVVATRAHSATAMFVAGGAVILAILVPTYLVTTLRRSLSRALEAQAAISETDPLTGILNRRGLAGRWGQVLLGAVESGLPIGFIEADIDYFKTVNDRFGHSVGDAMLVAVSGALAEAVPPATLLARTGGEEFVIVRNVADEADLDRLCEELRMHVAASTDVTVSIGAVCASLSIIPGRSPAATREMVDGLFSMADRQLYNAKRKGRDSVSVTRAGLVSGPLTDVASGRAKSRSDDSAGRITEPRERVTDDR</sequence>
<protein>
    <submittedName>
        <fullName evidence="4">Diguanylate cyclase</fullName>
    </submittedName>
</protein>
<evidence type="ECO:0000259" key="3">
    <source>
        <dbReference type="PROSITE" id="PS50887"/>
    </source>
</evidence>
<evidence type="ECO:0000313" key="5">
    <source>
        <dbReference type="Proteomes" id="UP000475545"/>
    </source>
</evidence>
<dbReference type="Proteomes" id="UP000475545">
    <property type="component" value="Unassembled WGS sequence"/>
</dbReference>
<dbReference type="AlphaFoldDB" id="A0A6L7GL45"/>
<dbReference type="InterPro" id="IPR043128">
    <property type="entry name" value="Rev_trsase/Diguanyl_cyclase"/>
</dbReference>
<feature type="domain" description="GGDEF" evidence="3">
    <location>
        <begin position="214"/>
        <end position="349"/>
    </location>
</feature>
<accession>A0A6L7GL45</accession>
<feature type="transmembrane region" description="Helical" evidence="2">
    <location>
        <begin position="99"/>
        <end position="116"/>
    </location>
</feature>
<gene>
    <name evidence="4" type="ORF">GIY30_02770</name>
</gene>
<evidence type="ECO:0000313" key="4">
    <source>
        <dbReference type="EMBL" id="MXP20282.1"/>
    </source>
</evidence>
<dbReference type="SUPFAM" id="SSF55073">
    <property type="entry name" value="Nucleotide cyclase"/>
    <property type="match status" value="1"/>
</dbReference>
<feature type="region of interest" description="Disordered" evidence="1">
    <location>
        <begin position="356"/>
        <end position="386"/>
    </location>
</feature>
<organism evidence="4 5">
    <name type="scientific">Gordonia mangrovi</name>
    <dbReference type="NCBI Taxonomy" id="2665643"/>
    <lineage>
        <taxon>Bacteria</taxon>
        <taxon>Bacillati</taxon>
        <taxon>Actinomycetota</taxon>
        <taxon>Actinomycetes</taxon>
        <taxon>Mycobacteriales</taxon>
        <taxon>Gordoniaceae</taxon>
        <taxon>Gordonia</taxon>
    </lineage>
</organism>
<dbReference type="EMBL" id="WMBR01000001">
    <property type="protein sequence ID" value="MXP20282.1"/>
    <property type="molecule type" value="Genomic_DNA"/>
</dbReference>
<proteinExistence type="predicted"/>
<name>A0A6L7GL45_9ACTN</name>
<keyword evidence="2" id="KW-1133">Transmembrane helix</keyword>
<dbReference type="SMART" id="SM00267">
    <property type="entry name" value="GGDEF"/>
    <property type="match status" value="1"/>
</dbReference>
<feature type="transmembrane region" description="Helical" evidence="2">
    <location>
        <begin position="20"/>
        <end position="38"/>
    </location>
</feature>
<dbReference type="Pfam" id="PF00990">
    <property type="entry name" value="GGDEF"/>
    <property type="match status" value="1"/>
</dbReference>
<dbReference type="Gene3D" id="3.30.70.270">
    <property type="match status" value="1"/>
</dbReference>
<comment type="caution">
    <text evidence="4">The sequence shown here is derived from an EMBL/GenBank/DDBJ whole genome shotgun (WGS) entry which is preliminary data.</text>
</comment>
<dbReference type="GO" id="GO:0052621">
    <property type="term" value="F:diguanylate cyclase activity"/>
    <property type="evidence" value="ECO:0007669"/>
    <property type="project" value="TreeGrafter"/>
</dbReference>
<feature type="transmembrane region" description="Helical" evidence="2">
    <location>
        <begin position="123"/>
        <end position="142"/>
    </location>
</feature>
<evidence type="ECO:0000256" key="2">
    <source>
        <dbReference type="SAM" id="Phobius"/>
    </source>
</evidence>
<dbReference type="CDD" id="cd01949">
    <property type="entry name" value="GGDEF"/>
    <property type="match status" value="1"/>
</dbReference>
<keyword evidence="2" id="KW-0812">Transmembrane</keyword>
<dbReference type="PROSITE" id="PS50887">
    <property type="entry name" value="GGDEF"/>
    <property type="match status" value="1"/>
</dbReference>
<feature type="transmembrane region" description="Helical" evidence="2">
    <location>
        <begin position="148"/>
        <end position="167"/>
    </location>
</feature>
<dbReference type="InterPro" id="IPR050469">
    <property type="entry name" value="Diguanylate_Cyclase"/>
</dbReference>
<keyword evidence="5" id="KW-1185">Reference proteome</keyword>
<feature type="transmembrane region" description="Helical" evidence="2">
    <location>
        <begin position="50"/>
        <end position="68"/>
    </location>
</feature>
<dbReference type="InterPro" id="IPR029787">
    <property type="entry name" value="Nucleotide_cyclase"/>
</dbReference>
<feature type="compositionally biased region" description="Basic and acidic residues" evidence="1">
    <location>
        <begin position="366"/>
        <end position="386"/>
    </location>
</feature>
<dbReference type="NCBIfam" id="TIGR00254">
    <property type="entry name" value="GGDEF"/>
    <property type="match status" value="1"/>
</dbReference>
<dbReference type="InterPro" id="IPR000160">
    <property type="entry name" value="GGDEF_dom"/>
</dbReference>
<dbReference type="PANTHER" id="PTHR45138">
    <property type="entry name" value="REGULATORY COMPONENTS OF SENSORY TRANSDUCTION SYSTEM"/>
    <property type="match status" value="1"/>
</dbReference>
<keyword evidence="2" id="KW-0472">Membrane</keyword>